<evidence type="ECO:0000256" key="7">
    <source>
        <dbReference type="ARBA" id="ARBA00022692"/>
    </source>
</evidence>
<dbReference type="Pfam" id="PF02518">
    <property type="entry name" value="HATPase_c"/>
    <property type="match status" value="1"/>
</dbReference>
<dbReference type="PROSITE" id="PS50109">
    <property type="entry name" value="HIS_KIN"/>
    <property type="match status" value="1"/>
</dbReference>
<evidence type="ECO:0000256" key="2">
    <source>
        <dbReference type="ARBA" id="ARBA00004651"/>
    </source>
</evidence>
<dbReference type="GO" id="GO:0005886">
    <property type="term" value="C:plasma membrane"/>
    <property type="evidence" value="ECO:0007669"/>
    <property type="project" value="UniProtKB-SubCell"/>
</dbReference>
<dbReference type="PANTHER" id="PTHR44936:SF9">
    <property type="entry name" value="SENSOR PROTEIN CREC"/>
    <property type="match status" value="1"/>
</dbReference>
<gene>
    <name evidence="16" type="ORF">M8330_04645</name>
</gene>
<organism evidence="16 17">
    <name type="scientific">Nocardioides bruguierae</name>
    <dbReference type="NCBI Taxonomy" id="2945102"/>
    <lineage>
        <taxon>Bacteria</taxon>
        <taxon>Bacillati</taxon>
        <taxon>Actinomycetota</taxon>
        <taxon>Actinomycetes</taxon>
        <taxon>Propionibacteriales</taxon>
        <taxon>Nocardioidaceae</taxon>
        <taxon>Nocardioides</taxon>
    </lineage>
</organism>
<evidence type="ECO:0000256" key="13">
    <source>
        <dbReference type="ARBA" id="ARBA00023136"/>
    </source>
</evidence>
<dbReference type="EC" id="2.7.13.3" evidence="3"/>
<dbReference type="Pfam" id="PF17203">
    <property type="entry name" value="sCache_3_2"/>
    <property type="match status" value="1"/>
</dbReference>
<dbReference type="InterPro" id="IPR016120">
    <property type="entry name" value="Sig_transdc_His_kin_SpoOB"/>
</dbReference>
<dbReference type="RefSeq" id="WP_250826383.1">
    <property type="nucleotide sequence ID" value="NZ_JAMOIL010000003.1"/>
</dbReference>
<keyword evidence="8" id="KW-0547">Nucleotide-binding</keyword>
<evidence type="ECO:0000256" key="4">
    <source>
        <dbReference type="ARBA" id="ARBA00022475"/>
    </source>
</evidence>
<name>A0A9X2IFC8_9ACTN</name>
<dbReference type="GO" id="GO:0000155">
    <property type="term" value="F:phosphorelay sensor kinase activity"/>
    <property type="evidence" value="ECO:0007669"/>
    <property type="project" value="InterPro"/>
</dbReference>
<dbReference type="InterPro" id="IPR036890">
    <property type="entry name" value="HATPase_C_sf"/>
</dbReference>
<evidence type="ECO:0000256" key="1">
    <source>
        <dbReference type="ARBA" id="ARBA00000085"/>
    </source>
</evidence>
<dbReference type="AlphaFoldDB" id="A0A9X2IFC8"/>
<dbReference type="GO" id="GO:0005524">
    <property type="term" value="F:ATP binding"/>
    <property type="evidence" value="ECO:0007669"/>
    <property type="project" value="UniProtKB-KW"/>
</dbReference>
<keyword evidence="17" id="KW-1185">Reference proteome</keyword>
<keyword evidence="6" id="KW-0808">Transferase</keyword>
<sequence length="546" mass="57033">MLPRRARGRDVPVSRQVLLLQVGLVGILVVVALALSVADARSDARGRATDRALAVAGTLADSPTVGDALASEDPSAVLQPYAEAVRADTGVDFITIMTPARLRLTHPDPAMIGLPFQGDVGTAPSGVPFTQEYAGTLGPSMRAVVPVLGDDGTLVAMVSVGITLDRIEAGVWHDVLRIAVVAALVLALGVAGAWWVGRRLRRQTHGLGADEITRMYEYYSAVLHAVREGLLLLDSEGRVRLANDEARRLLDLPADVEGRRLVDCGLAPGLVAAALGDAVDTDDLYLAGDRLLVVSSAPARWQGRGVGAVVTLRDRTELQQVTGERDAVRGLVDSLRAQNHEAANRLHTVVSLVETGHADEAVDLATEELAVAQLLADRVSAAVGDPVAAALLLGKTAEAAERGVELTVVGTLEAVVLPARDLVTVLGNLVDNAFEALGGTDRAEGAGHPRRVEVELGQAVDGAVRVRVADSGPGLAEGDAERVLERGWTTKAEPGAGRGLGLTLVAQVVRRHRGSIEIGPGPLGGAQVTVVLHPRATTARETEEDA</sequence>
<dbReference type="InterPro" id="IPR033463">
    <property type="entry name" value="sCache_3"/>
</dbReference>
<dbReference type="SUPFAM" id="SSF55874">
    <property type="entry name" value="ATPase domain of HSP90 chaperone/DNA topoisomerase II/histidine kinase"/>
    <property type="match status" value="1"/>
</dbReference>
<dbReference type="SUPFAM" id="SSF55785">
    <property type="entry name" value="PYP-like sensor domain (PAS domain)"/>
    <property type="match status" value="1"/>
</dbReference>
<evidence type="ECO:0000256" key="8">
    <source>
        <dbReference type="ARBA" id="ARBA00022741"/>
    </source>
</evidence>
<keyword evidence="4" id="KW-1003">Cell membrane</keyword>
<dbReference type="PRINTS" id="PR00344">
    <property type="entry name" value="BCTRLSENSOR"/>
</dbReference>
<comment type="catalytic activity">
    <reaction evidence="1">
        <text>ATP + protein L-histidine = ADP + protein N-phospho-L-histidine.</text>
        <dbReference type="EC" id="2.7.13.3"/>
    </reaction>
</comment>
<evidence type="ECO:0000256" key="14">
    <source>
        <dbReference type="SAM" id="Phobius"/>
    </source>
</evidence>
<keyword evidence="13 14" id="KW-0472">Membrane</keyword>
<dbReference type="InterPro" id="IPR050980">
    <property type="entry name" value="2C_sensor_his_kinase"/>
</dbReference>
<evidence type="ECO:0000313" key="17">
    <source>
        <dbReference type="Proteomes" id="UP001139485"/>
    </source>
</evidence>
<protein>
    <recommendedName>
        <fullName evidence="3">histidine kinase</fullName>
        <ecNumber evidence="3">2.7.13.3</ecNumber>
    </recommendedName>
</protein>
<keyword evidence="11 14" id="KW-1133">Transmembrane helix</keyword>
<evidence type="ECO:0000256" key="12">
    <source>
        <dbReference type="ARBA" id="ARBA00023012"/>
    </source>
</evidence>
<dbReference type="InterPro" id="IPR004358">
    <property type="entry name" value="Sig_transdc_His_kin-like_C"/>
</dbReference>
<keyword evidence="12" id="KW-0902">Two-component regulatory system</keyword>
<comment type="caution">
    <text evidence="16">The sequence shown here is derived from an EMBL/GenBank/DDBJ whole genome shotgun (WGS) entry which is preliminary data.</text>
</comment>
<reference evidence="16" key="1">
    <citation type="submission" date="2022-05" db="EMBL/GenBank/DDBJ databases">
        <authorList>
            <person name="Tuo L."/>
        </authorList>
    </citation>
    <scope>NUCLEOTIDE SEQUENCE</scope>
    <source>
        <strain evidence="16">BSK12Z-4</strain>
    </source>
</reference>
<evidence type="ECO:0000256" key="9">
    <source>
        <dbReference type="ARBA" id="ARBA00022777"/>
    </source>
</evidence>
<evidence type="ECO:0000256" key="3">
    <source>
        <dbReference type="ARBA" id="ARBA00012438"/>
    </source>
</evidence>
<evidence type="ECO:0000259" key="15">
    <source>
        <dbReference type="PROSITE" id="PS50109"/>
    </source>
</evidence>
<evidence type="ECO:0000256" key="10">
    <source>
        <dbReference type="ARBA" id="ARBA00022840"/>
    </source>
</evidence>
<dbReference type="Gene3D" id="3.30.565.10">
    <property type="entry name" value="Histidine kinase-like ATPase, C-terminal domain"/>
    <property type="match status" value="1"/>
</dbReference>
<dbReference type="InterPro" id="IPR035965">
    <property type="entry name" value="PAS-like_dom_sf"/>
</dbReference>
<dbReference type="SMART" id="SM00387">
    <property type="entry name" value="HATPase_c"/>
    <property type="match status" value="1"/>
</dbReference>
<dbReference type="InterPro" id="IPR003594">
    <property type="entry name" value="HATPase_dom"/>
</dbReference>
<dbReference type="PANTHER" id="PTHR44936">
    <property type="entry name" value="SENSOR PROTEIN CREC"/>
    <property type="match status" value="1"/>
</dbReference>
<keyword evidence="7 14" id="KW-0812">Transmembrane</keyword>
<evidence type="ECO:0000256" key="11">
    <source>
        <dbReference type="ARBA" id="ARBA00022989"/>
    </source>
</evidence>
<keyword evidence="9 16" id="KW-0418">Kinase</keyword>
<evidence type="ECO:0000256" key="5">
    <source>
        <dbReference type="ARBA" id="ARBA00022553"/>
    </source>
</evidence>
<dbReference type="EMBL" id="JAMOIL010000003">
    <property type="protein sequence ID" value="MCM0619585.1"/>
    <property type="molecule type" value="Genomic_DNA"/>
</dbReference>
<dbReference type="SUPFAM" id="SSF55890">
    <property type="entry name" value="Sporulation response regulatory protein Spo0B"/>
    <property type="match status" value="1"/>
</dbReference>
<dbReference type="InterPro" id="IPR029151">
    <property type="entry name" value="Sensor-like_sf"/>
</dbReference>
<evidence type="ECO:0000313" key="16">
    <source>
        <dbReference type="EMBL" id="MCM0619585.1"/>
    </source>
</evidence>
<keyword evidence="10" id="KW-0067">ATP-binding</keyword>
<dbReference type="SUPFAM" id="SSF103190">
    <property type="entry name" value="Sensory domain-like"/>
    <property type="match status" value="1"/>
</dbReference>
<dbReference type="Gene3D" id="3.30.450.20">
    <property type="entry name" value="PAS domain"/>
    <property type="match status" value="2"/>
</dbReference>
<feature type="domain" description="Histidine kinase" evidence="15">
    <location>
        <begin position="422"/>
        <end position="536"/>
    </location>
</feature>
<feature type="transmembrane region" description="Helical" evidence="14">
    <location>
        <begin position="175"/>
        <end position="196"/>
    </location>
</feature>
<proteinExistence type="predicted"/>
<dbReference type="InterPro" id="IPR005467">
    <property type="entry name" value="His_kinase_dom"/>
</dbReference>
<accession>A0A9X2IFC8</accession>
<keyword evidence="5" id="KW-0597">Phosphoprotein</keyword>
<comment type="subcellular location">
    <subcellularLocation>
        <location evidence="2">Cell membrane</location>
        <topology evidence="2">Multi-pass membrane protein</topology>
    </subcellularLocation>
</comment>
<evidence type="ECO:0000256" key="6">
    <source>
        <dbReference type="ARBA" id="ARBA00022679"/>
    </source>
</evidence>
<dbReference type="Proteomes" id="UP001139485">
    <property type="component" value="Unassembled WGS sequence"/>
</dbReference>